<dbReference type="AlphaFoldDB" id="A0A1H5F4Z3"/>
<reference evidence="2" key="1">
    <citation type="submission" date="2016-10" db="EMBL/GenBank/DDBJ databases">
        <authorList>
            <person name="Varghese N."/>
            <person name="Submissions S."/>
        </authorList>
    </citation>
    <scope>NUCLEOTIDE SEQUENCE [LARGE SCALE GENOMIC DNA]</scope>
    <source>
        <strain evidence="2">DSM 12111</strain>
    </source>
</reference>
<sequence>MTKEERARKNASTILKSMHSFGQSHLAKELDVSESTVSKWKPNGDIDKTAKMLAVLGLKVVPVTAQCFDPEYVEHLRALAQIGLTIPAQEQALDWEE</sequence>
<dbReference type="RefSeq" id="WP_090385723.1">
    <property type="nucleotide sequence ID" value="NZ_FNSC01000001.1"/>
</dbReference>
<dbReference type="Pfam" id="PF05269">
    <property type="entry name" value="Phage_CII"/>
    <property type="match status" value="1"/>
</dbReference>
<name>A0A1H5F4Z3_PSEAG</name>
<dbReference type="OrthoDB" id="6658868at2"/>
<proteinExistence type="predicted"/>
<protein>
    <submittedName>
        <fullName evidence="1">Bacteriophage CII protein</fullName>
    </submittedName>
</protein>
<dbReference type="InterPro" id="IPR007933">
    <property type="entry name" value="Transcrpt_activ_CII"/>
</dbReference>
<dbReference type="InterPro" id="IPR010982">
    <property type="entry name" value="Lambda_DNA-bd_dom_sf"/>
</dbReference>
<dbReference type="SUPFAM" id="SSF47413">
    <property type="entry name" value="lambda repressor-like DNA-binding domains"/>
    <property type="match status" value="1"/>
</dbReference>
<evidence type="ECO:0000313" key="2">
    <source>
        <dbReference type="Proteomes" id="UP000242849"/>
    </source>
</evidence>
<dbReference type="Gene3D" id="1.10.260.40">
    <property type="entry name" value="lambda repressor-like DNA-binding domains"/>
    <property type="match status" value="1"/>
</dbReference>
<dbReference type="Proteomes" id="UP000242849">
    <property type="component" value="Unassembled WGS sequence"/>
</dbReference>
<accession>A0A1H5F4Z3</accession>
<dbReference type="EMBL" id="FNSC01000001">
    <property type="protein sequence ID" value="SED98360.1"/>
    <property type="molecule type" value="Genomic_DNA"/>
</dbReference>
<dbReference type="GO" id="GO:0006355">
    <property type="term" value="P:regulation of DNA-templated transcription"/>
    <property type="evidence" value="ECO:0007669"/>
    <property type="project" value="InterPro"/>
</dbReference>
<dbReference type="STRING" id="53406.SAMN05421553_3780"/>
<keyword evidence="2" id="KW-1185">Reference proteome</keyword>
<organism evidence="1 2">
    <name type="scientific">Pseudomonas anguilliseptica</name>
    <dbReference type="NCBI Taxonomy" id="53406"/>
    <lineage>
        <taxon>Bacteria</taxon>
        <taxon>Pseudomonadati</taxon>
        <taxon>Pseudomonadota</taxon>
        <taxon>Gammaproteobacteria</taxon>
        <taxon>Pseudomonadales</taxon>
        <taxon>Pseudomonadaceae</taxon>
        <taxon>Pseudomonas</taxon>
    </lineage>
</organism>
<gene>
    <name evidence="1" type="ORF">SAMN05421553_3780</name>
</gene>
<evidence type="ECO:0000313" key="1">
    <source>
        <dbReference type="EMBL" id="SED98360.1"/>
    </source>
</evidence>
<dbReference type="GO" id="GO:0003677">
    <property type="term" value="F:DNA binding"/>
    <property type="evidence" value="ECO:0007669"/>
    <property type="project" value="InterPro"/>
</dbReference>